<keyword evidence="3" id="KW-1185">Reference proteome</keyword>
<organism evidence="2 3">
    <name type="scientific">Mycena venus</name>
    <dbReference type="NCBI Taxonomy" id="2733690"/>
    <lineage>
        <taxon>Eukaryota</taxon>
        <taxon>Fungi</taxon>
        <taxon>Dikarya</taxon>
        <taxon>Basidiomycota</taxon>
        <taxon>Agaricomycotina</taxon>
        <taxon>Agaricomycetes</taxon>
        <taxon>Agaricomycetidae</taxon>
        <taxon>Agaricales</taxon>
        <taxon>Marasmiineae</taxon>
        <taxon>Mycenaceae</taxon>
        <taxon>Mycena</taxon>
    </lineage>
</organism>
<dbReference type="Pfam" id="PF14223">
    <property type="entry name" value="Retrotran_gag_2"/>
    <property type="match status" value="1"/>
</dbReference>
<protein>
    <submittedName>
        <fullName evidence="2">Retrotransposon protein, putative, Ty1-copia subclass</fullName>
    </submittedName>
</protein>
<reference evidence="2" key="1">
    <citation type="submission" date="2020-05" db="EMBL/GenBank/DDBJ databases">
        <title>Mycena genomes resolve the evolution of fungal bioluminescence.</title>
        <authorList>
            <person name="Tsai I.J."/>
        </authorList>
    </citation>
    <scope>NUCLEOTIDE SEQUENCE</scope>
    <source>
        <strain evidence="2">CCC161011</strain>
    </source>
</reference>
<dbReference type="Proteomes" id="UP000620124">
    <property type="component" value="Unassembled WGS sequence"/>
</dbReference>
<dbReference type="AlphaFoldDB" id="A0A8H7DDJ0"/>
<comment type="caution">
    <text evidence="2">The sequence shown here is derived from an EMBL/GenBank/DDBJ whole genome shotgun (WGS) entry which is preliminary data.</text>
</comment>
<proteinExistence type="predicted"/>
<dbReference type="EMBL" id="JACAZI010000002">
    <property type="protein sequence ID" value="KAF7369012.1"/>
    <property type="molecule type" value="Genomic_DNA"/>
</dbReference>
<gene>
    <name evidence="2" type="ORF">MVEN_00227900</name>
</gene>
<feature type="region of interest" description="Disordered" evidence="1">
    <location>
        <begin position="273"/>
        <end position="298"/>
    </location>
</feature>
<evidence type="ECO:0000313" key="2">
    <source>
        <dbReference type="EMBL" id="KAF7369012.1"/>
    </source>
</evidence>
<evidence type="ECO:0000313" key="3">
    <source>
        <dbReference type="Proteomes" id="UP000620124"/>
    </source>
</evidence>
<name>A0A8H7DDJ0_9AGAR</name>
<feature type="compositionally biased region" description="Polar residues" evidence="1">
    <location>
        <begin position="387"/>
        <end position="396"/>
    </location>
</feature>
<feature type="region of interest" description="Disordered" evidence="1">
    <location>
        <begin position="211"/>
        <end position="237"/>
    </location>
</feature>
<feature type="compositionally biased region" description="Basic and acidic residues" evidence="1">
    <location>
        <begin position="273"/>
        <end position="292"/>
    </location>
</feature>
<sequence>MPNKDTSSAIAPLRSTCEYLAWAIDVESELRKEGLWTVVSAGSPPVATTASVSSGGSVSVSIPLRDTFEERDSRALGLIRTHLARRLVTKYASYSSSKGLWDALKKDFSTDNKVELAFHTLNALHSIKLHLPADTTNVKFSAMEKHVETVANLINELDNLGFGLDADLQPLYLLRSLPRSGRFDTLQASILGSVPSETKLTLDDVEKKLLAQTEPDTGDSASDTETDTAAVARPSAAKAPNITLPNRYCHFHKSTTHNTDDCLVLKEAAKQGKGKGKDKGKAKAEKANSAKDSDDDDDVTAHVASVSSKIYRQVSAYIVRDSKELLAGVCHLHGLHLGLVLHLQLQLLELVAPHILGNLPYTQMRHMFRQLLKPQYQTKADADTKNTQHSTEQSDPTPAPQRLEIVDDEDGTYLVLEDADLEFFAGIANDRADPRTPDSWLEAMRGPDRDKWIAGLNEELSSLAANNVYEVVLIPDGVVPITSKPVLKIKLNAAGQIECYKVRIVA</sequence>
<accession>A0A8H7DDJ0</accession>
<evidence type="ECO:0000256" key="1">
    <source>
        <dbReference type="SAM" id="MobiDB-lite"/>
    </source>
</evidence>
<dbReference type="OrthoDB" id="2998201at2759"/>
<feature type="region of interest" description="Disordered" evidence="1">
    <location>
        <begin position="376"/>
        <end position="402"/>
    </location>
</feature>